<dbReference type="PANTHER" id="PTHR19136:SF81">
    <property type="entry name" value="MOLYBDENUM COFACTOR GUANYLYLTRANSFERASE"/>
    <property type="match status" value="1"/>
</dbReference>
<keyword evidence="4 8" id="KW-0547">Nucleotide-binding</keyword>
<proteinExistence type="inferred from homology"/>
<organism evidence="10 11">
    <name type="scientific">Martelella alba</name>
    <dbReference type="NCBI Taxonomy" id="2590451"/>
    <lineage>
        <taxon>Bacteria</taxon>
        <taxon>Pseudomonadati</taxon>
        <taxon>Pseudomonadota</taxon>
        <taxon>Alphaproteobacteria</taxon>
        <taxon>Hyphomicrobiales</taxon>
        <taxon>Aurantimonadaceae</taxon>
        <taxon>Martelella</taxon>
    </lineage>
</organism>
<sequence length="193" mass="21000">MATAKPTITGIILAGGRSSRMGGQDKGLLLLHGLPLYRHVLAGLTEQVSQVIINANRHQDQYRQSGLTVISDTIADFQGPLAGMLAGLQAAETDWVAFVPCDAPVFPLNLVARLWHDKEDAKAAFAHSDNRDHPAFALLNRALAPCLQRFLAGGDRRVMLFFDSINAARVMFSETHPAFANLNTPDDLAGWAW</sequence>
<keyword evidence="6 8" id="KW-0342">GTP-binding</keyword>
<evidence type="ECO:0000256" key="4">
    <source>
        <dbReference type="ARBA" id="ARBA00022741"/>
    </source>
</evidence>
<dbReference type="Gene3D" id="3.90.550.10">
    <property type="entry name" value="Spore Coat Polysaccharide Biosynthesis Protein SpsA, Chain A"/>
    <property type="match status" value="1"/>
</dbReference>
<evidence type="ECO:0000256" key="1">
    <source>
        <dbReference type="ARBA" id="ARBA00022490"/>
    </source>
</evidence>
<evidence type="ECO:0000256" key="3">
    <source>
        <dbReference type="ARBA" id="ARBA00022723"/>
    </source>
</evidence>
<comment type="similarity">
    <text evidence="8">Belongs to the MobA family.</text>
</comment>
<dbReference type="PANTHER" id="PTHR19136">
    <property type="entry name" value="MOLYBDENUM COFACTOR GUANYLYLTRANSFERASE"/>
    <property type="match status" value="1"/>
</dbReference>
<comment type="subunit">
    <text evidence="8">Monomer.</text>
</comment>
<dbReference type="EMBL" id="SZPQ01000031">
    <property type="protein sequence ID" value="TKI04267.1"/>
    <property type="molecule type" value="Genomic_DNA"/>
</dbReference>
<dbReference type="Pfam" id="PF12804">
    <property type="entry name" value="NTP_transf_3"/>
    <property type="match status" value="1"/>
</dbReference>
<feature type="binding site" evidence="8">
    <location>
        <position position="102"/>
    </location>
    <ligand>
        <name>GTP</name>
        <dbReference type="ChEBI" id="CHEBI:37565"/>
    </ligand>
</feature>
<evidence type="ECO:0000256" key="7">
    <source>
        <dbReference type="ARBA" id="ARBA00023150"/>
    </source>
</evidence>
<dbReference type="InterPro" id="IPR025877">
    <property type="entry name" value="MobA-like_NTP_Trfase"/>
</dbReference>
<keyword evidence="7 8" id="KW-0501">Molybdenum cofactor biosynthesis</keyword>
<evidence type="ECO:0000256" key="6">
    <source>
        <dbReference type="ARBA" id="ARBA00023134"/>
    </source>
</evidence>
<feature type="domain" description="MobA-like NTP transferase" evidence="9">
    <location>
        <begin position="10"/>
        <end position="159"/>
    </location>
</feature>
<feature type="binding site" evidence="8">
    <location>
        <position position="102"/>
    </location>
    <ligand>
        <name>Mg(2+)</name>
        <dbReference type="ChEBI" id="CHEBI:18420"/>
    </ligand>
</feature>
<reference evidence="10 11" key="1">
    <citation type="submission" date="2019-04" db="EMBL/GenBank/DDBJ databases">
        <authorList>
            <person name="Li M."/>
            <person name="Gao C."/>
        </authorList>
    </citation>
    <scope>NUCLEOTIDE SEQUENCE [LARGE SCALE GENOMIC DNA]</scope>
    <source>
        <strain evidence="10 11">BGMRC 2031</strain>
    </source>
</reference>
<keyword evidence="3 8" id="KW-0479">Metal-binding</keyword>
<dbReference type="Proteomes" id="UP000305202">
    <property type="component" value="Unassembled WGS sequence"/>
</dbReference>
<dbReference type="SUPFAM" id="SSF53448">
    <property type="entry name" value="Nucleotide-diphospho-sugar transferases"/>
    <property type="match status" value="1"/>
</dbReference>
<dbReference type="InterPro" id="IPR013482">
    <property type="entry name" value="Molybde_CF_guanTrfase"/>
</dbReference>
<dbReference type="HAMAP" id="MF_00316">
    <property type="entry name" value="MobA"/>
    <property type="match status" value="1"/>
</dbReference>
<gene>
    <name evidence="8 10" type="primary">mobA</name>
    <name evidence="10" type="ORF">FCN80_18835</name>
</gene>
<dbReference type="RefSeq" id="WP_136991707.1">
    <property type="nucleotide sequence ID" value="NZ_SZPQ01000031.1"/>
</dbReference>
<evidence type="ECO:0000313" key="11">
    <source>
        <dbReference type="Proteomes" id="UP000305202"/>
    </source>
</evidence>
<evidence type="ECO:0000313" key="10">
    <source>
        <dbReference type="EMBL" id="TKI04267.1"/>
    </source>
</evidence>
<dbReference type="InterPro" id="IPR029044">
    <property type="entry name" value="Nucleotide-diphossugar_trans"/>
</dbReference>
<feature type="binding site" evidence="8">
    <location>
        <position position="26"/>
    </location>
    <ligand>
        <name>GTP</name>
        <dbReference type="ChEBI" id="CHEBI:37565"/>
    </ligand>
</feature>
<evidence type="ECO:0000256" key="8">
    <source>
        <dbReference type="HAMAP-Rule" id="MF_00316"/>
    </source>
</evidence>
<keyword evidence="11" id="KW-1185">Reference proteome</keyword>
<comment type="function">
    <text evidence="8">Transfers a GMP moiety from GTP to Mo-molybdopterin (Mo-MPT) cofactor (Moco or molybdenum cofactor) to form Mo-molybdopterin guanine dinucleotide (Mo-MGD) cofactor.</text>
</comment>
<evidence type="ECO:0000259" key="9">
    <source>
        <dbReference type="Pfam" id="PF12804"/>
    </source>
</evidence>
<keyword evidence="10" id="KW-0548">Nucleotidyltransferase</keyword>
<feature type="binding site" evidence="8">
    <location>
        <position position="72"/>
    </location>
    <ligand>
        <name>GTP</name>
        <dbReference type="ChEBI" id="CHEBI:37565"/>
    </ligand>
</feature>
<keyword evidence="1 8" id="KW-0963">Cytoplasm</keyword>
<feature type="binding site" evidence="8">
    <location>
        <position position="54"/>
    </location>
    <ligand>
        <name>GTP</name>
        <dbReference type="ChEBI" id="CHEBI:37565"/>
    </ligand>
</feature>
<dbReference type="NCBIfam" id="TIGR02665">
    <property type="entry name" value="molyb_mobA"/>
    <property type="match status" value="1"/>
</dbReference>
<comment type="caution">
    <text evidence="10">The sequence shown here is derived from an EMBL/GenBank/DDBJ whole genome shotgun (WGS) entry which is preliminary data.</text>
</comment>
<comment type="subcellular location">
    <subcellularLocation>
        <location evidence="8">Cytoplasm</location>
    </subcellularLocation>
</comment>
<feature type="binding site" evidence="8">
    <location>
        <begin position="13"/>
        <end position="15"/>
    </location>
    <ligand>
        <name>GTP</name>
        <dbReference type="ChEBI" id="CHEBI:37565"/>
    </ligand>
</feature>
<protein>
    <recommendedName>
        <fullName evidence="8">Molybdenum cofactor guanylyltransferase</fullName>
        <shortName evidence="8">MoCo guanylyltransferase</shortName>
        <ecNumber evidence="8">2.7.7.77</ecNumber>
    </recommendedName>
    <alternativeName>
        <fullName evidence="8">GTP:molybdopterin guanylyltransferase</fullName>
    </alternativeName>
    <alternativeName>
        <fullName evidence="8">Mo-MPT guanylyltransferase</fullName>
    </alternativeName>
    <alternativeName>
        <fullName evidence="8">Molybdopterin guanylyltransferase</fullName>
    </alternativeName>
    <alternativeName>
        <fullName evidence="8">Molybdopterin-guanine dinucleotide synthase</fullName>
        <shortName evidence="8">MGD synthase</shortName>
    </alternativeName>
</protein>
<evidence type="ECO:0000256" key="2">
    <source>
        <dbReference type="ARBA" id="ARBA00022679"/>
    </source>
</evidence>
<comment type="catalytic activity">
    <reaction evidence="8">
        <text>Mo-molybdopterin + GTP + H(+) = Mo-molybdopterin guanine dinucleotide + diphosphate</text>
        <dbReference type="Rhea" id="RHEA:34243"/>
        <dbReference type="ChEBI" id="CHEBI:15378"/>
        <dbReference type="ChEBI" id="CHEBI:33019"/>
        <dbReference type="ChEBI" id="CHEBI:37565"/>
        <dbReference type="ChEBI" id="CHEBI:71302"/>
        <dbReference type="ChEBI" id="CHEBI:71310"/>
        <dbReference type="EC" id="2.7.7.77"/>
    </reaction>
</comment>
<comment type="cofactor">
    <cofactor evidence="8">
        <name>Mg(2+)</name>
        <dbReference type="ChEBI" id="CHEBI:18420"/>
    </cofactor>
</comment>
<keyword evidence="5 8" id="KW-0460">Magnesium</keyword>
<dbReference type="CDD" id="cd02503">
    <property type="entry name" value="MobA"/>
    <property type="match status" value="1"/>
</dbReference>
<name>A0ABY2SLF2_9HYPH</name>
<dbReference type="EC" id="2.7.7.77" evidence="8"/>
<evidence type="ECO:0000256" key="5">
    <source>
        <dbReference type="ARBA" id="ARBA00022842"/>
    </source>
</evidence>
<keyword evidence="2 8" id="KW-0808">Transferase</keyword>
<accession>A0ABY2SLF2</accession>
<comment type="domain">
    <text evidence="8">The N-terminal domain determines nucleotide recognition and specific binding, while the C-terminal domain determines the specific binding to the target protein.</text>
</comment>
<dbReference type="GO" id="GO:0016779">
    <property type="term" value="F:nucleotidyltransferase activity"/>
    <property type="evidence" value="ECO:0007669"/>
    <property type="project" value="UniProtKB-KW"/>
</dbReference>